<evidence type="ECO:0000256" key="5">
    <source>
        <dbReference type="ARBA" id="ARBA00023273"/>
    </source>
</evidence>
<dbReference type="OMA" id="DVAYWCH"/>
<comment type="similarity">
    <text evidence="6">Belongs to the B9D family.</text>
</comment>
<keyword evidence="5" id="KW-0966">Cell projection</keyword>
<evidence type="ECO:0000313" key="8">
    <source>
        <dbReference type="Proteomes" id="UP000887565"/>
    </source>
</evidence>
<evidence type="ECO:0000256" key="6">
    <source>
        <dbReference type="ARBA" id="ARBA00038411"/>
    </source>
</evidence>
<comment type="subcellular location">
    <subcellularLocation>
        <location evidence="1">Cytoplasm</location>
        <location evidence="1">Cytoskeleton</location>
        <location evidence="1">Cilium basal body</location>
    </subcellularLocation>
</comment>
<evidence type="ECO:0000313" key="9">
    <source>
        <dbReference type="WBParaSite" id="nRc.2.0.1.t02539-RA"/>
    </source>
</evidence>
<dbReference type="PROSITE" id="PS51381">
    <property type="entry name" value="C2_B9"/>
    <property type="match status" value="1"/>
</dbReference>
<dbReference type="Pfam" id="PF07162">
    <property type="entry name" value="B9-C2"/>
    <property type="match status" value="1"/>
</dbReference>
<evidence type="ECO:0000256" key="3">
    <source>
        <dbReference type="ARBA" id="ARBA00022794"/>
    </source>
</evidence>
<reference evidence="9" key="1">
    <citation type="submission" date="2022-11" db="UniProtKB">
        <authorList>
            <consortium name="WormBaseParasite"/>
        </authorList>
    </citation>
    <scope>IDENTIFICATION</scope>
</reference>
<dbReference type="GO" id="GO:0036038">
    <property type="term" value="C:MKS complex"/>
    <property type="evidence" value="ECO:0007669"/>
    <property type="project" value="TreeGrafter"/>
</dbReference>
<sequence>MAELYVIGQILGAKSFPDKSLFCRWKLHFGGGWTLVEGRTEGQTQTDSPDIGHMSCFSHPIDVHLVTRSLQGWPKIQLQIWHLDQFSRQELYGYGVCYVPTLPGSHDLECGTWRPVGTLYEETMHKFLGGGILLKNPDAAASGVEDRYKLNTSSMGSVHLRLNVIMRNFDKFGVECY</sequence>
<name>A0A915HLJ4_ROMCU</name>
<evidence type="ECO:0000256" key="1">
    <source>
        <dbReference type="ARBA" id="ARBA00004120"/>
    </source>
</evidence>
<dbReference type="AlphaFoldDB" id="A0A915HLJ4"/>
<dbReference type="GO" id="GO:0060271">
    <property type="term" value="P:cilium assembly"/>
    <property type="evidence" value="ECO:0007669"/>
    <property type="project" value="TreeGrafter"/>
</dbReference>
<organism evidence="8 9">
    <name type="scientific">Romanomermis culicivorax</name>
    <name type="common">Nematode worm</name>
    <dbReference type="NCBI Taxonomy" id="13658"/>
    <lineage>
        <taxon>Eukaryota</taxon>
        <taxon>Metazoa</taxon>
        <taxon>Ecdysozoa</taxon>
        <taxon>Nematoda</taxon>
        <taxon>Enoplea</taxon>
        <taxon>Dorylaimia</taxon>
        <taxon>Mermithida</taxon>
        <taxon>Mermithoidea</taxon>
        <taxon>Mermithidae</taxon>
        <taxon>Romanomermis</taxon>
    </lineage>
</organism>
<evidence type="ECO:0000256" key="4">
    <source>
        <dbReference type="ARBA" id="ARBA00023212"/>
    </source>
</evidence>
<keyword evidence="2" id="KW-0963">Cytoplasm</keyword>
<protein>
    <recommendedName>
        <fullName evidence="7">B9 domain-containing protein 2</fullName>
    </recommendedName>
</protein>
<accession>A0A915HLJ4</accession>
<evidence type="ECO:0000256" key="7">
    <source>
        <dbReference type="ARBA" id="ARBA00039272"/>
    </source>
</evidence>
<proteinExistence type="inferred from homology"/>
<dbReference type="InterPro" id="IPR010796">
    <property type="entry name" value="C2_B9-type_dom"/>
</dbReference>
<dbReference type="PANTHER" id="PTHR12968:SF2">
    <property type="entry name" value="B9 DOMAIN-CONTAINING PROTEIN 2"/>
    <property type="match status" value="1"/>
</dbReference>
<dbReference type="Proteomes" id="UP000887565">
    <property type="component" value="Unplaced"/>
</dbReference>
<keyword evidence="3" id="KW-0970">Cilium biogenesis/degradation</keyword>
<keyword evidence="8" id="KW-1185">Reference proteome</keyword>
<evidence type="ECO:0000256" key="2">
    <source>
        <dbReference type="ARBA" id="ARBA00022490"/>
    </source>
</evidence>
<keyword evidence="4" id="KW-0206">Cytoskeleton</keyword>
<dbReference type="WBParaSite" id="nRc.2.0.1.t02539-RA">
    <property type="protein sequence ID" value="nRc.2.0.1.t02539-RA"/>
    <property type="gene ID" value="nRc.2.0.1.g02539"/>
</dbReference>
<dbReference type="PANTHER" id="PTHR12968">
    <property type="entry name" value="B9 DOMAIN-CONTAINING"/>
    <property type="match status" value="1"/>
</dbReference>